<dbReference type="Proteomes" id="UP000299102">
    <property type="component" value="Unassembled WGS sequence"/>
</dbReference>
<name>A0A4C1X839_EUMVA</name>
<gene>
    <name evidence="1" type="ORF">EVAR_33869_1</name>
</gene>
<evidence type="ECO:0000313" key="2">
    <source>
        <dbReference type="Proteomes" id="UP000299102"/>
    </source>
</evidence>
<comment type="caution">
    <text evidence="1">The sequence shown here is derived from an EMBL/GenBank/DDBJ whole genome shotgun (WGS) entry which is preliminary data.</text>
</comment>
<protein>
    <submittedName>
        <fullName evidence="1">Uncharacterized protein</fullName>
    </submittedName>
</protein>
<organism evidence="1 2">
    <name type="scientific">Eumeta variegata</name>
    <name type="common">Bagworm moth</name>
    <name type="synonym">Eumeta japonica</name>
    <dbReference type="NCBI Taxonomy" id="151549"/>
    <lineage>
        <taxon>Eukaryota</taxon>
        <taxon>Metazoa</taxon>
        <taxon>Ecdysozoa</taxon>
        <taxon>Arthropoda</taxon>
        <taxon>Hexapoda</taxon>
        <taxon>Insecta</taxon>
        <taxon>Pterygota</taxon>
        <taxon>Neoptera</taxon>
        <taxon>Endopterygota</taxon>
        <taxon>Lepidoptera</taxon>
        <taxon>Glossata</taxon>
        <taxon>Ditrysia</taxon>
        <taxon>Tineoidea</taxon>
        <taxon>Psychidae</taxon>
        <taxon>Oiketicinae</taxon>
        <taxon>Eumeta</taxon>
    </lineage>
</organism>
<keyword evidence="2" id="KW-1185">Reference proteome</keyword>
<accession>A0A4C1X839</accession>
<dbReference type="OrthoDB" id="10070851at2759"/>
<proteinExistence type="predicted"/>
<sequence length="115" mass="12445">MLTKARAAGNTLVTPLGLQVFIDNGDRLVFKDSLQAGHTFDCTPDPTSVFHPSSALRFGPGPACDSVPIRFYSRPVRNSLPHPAFNPDFATSHNSALDDAESKCLISKSILIYNV</sequence>
<dbReference type="AlphaFoldDB" id="A0A4C1X839"/>
<dbReference type="EMBL" id="BGZK01000737">
    <property type="protein sequence ID" value="GBP58519.1"/>
    <property type="molecule type" value="Genomic_DNA"/>
</dbReference>
<reference evidence="1 2" key="1">
    <citation type="journal article" date="2019" name="Commun. Biol.">
        <title>The bagworm genome reveals a unique fibroin gene that provides high tensile strength.</title>
        <authorList>
            <person name="Kono N."/>
            <person name="Nakamura H."/>
            <person name="Ohtoshi R."/>
            <person name="Tomita M."/>
            <person name="Numata K."/>
            <person name="Arakawa K."/>
        </authorList>
    </citation>
    <scope>NUCLEOTIDE SEQUENCE [LARGE SCALE GENOMIC DNA]</scope>
</reference>
<evidence type="ECO:0000313" key="1">
    <source>
        <dbReference type="EMBL" id="GBP58519.1"/>
    </source>
</evidence>